<reference evidence="7" key="2">
    <citation type="submission" date="2016-01" db="EMBL/GenBank/DDBJ databases">
        <title>First complete genome sequence of a species in the genus Microterricola, an extremophilic cold active enzyme producing strain ERGS5:02 isolated from Sikkim Himalaya.</title>
        <authorList>
            <person name="Kumar R."/>
            <person name="Singh D."/>
            <person name="Swarnkar M.K."/>
        </authorList>
    </citation>
    <scope>NUCLEOTIDE SEQUENCE [LARGE SCALE GENOMIC DNA]</scope>
    <source>
        <strain evidence="7">ERGS5:02</strain>
    </source>
</reference>
<evidence type="ECO:0000313" key="7">
    <source>
        <dbReference type="Proteomes" id="UP000058305"/>
    </source>
</evidence>
<comment type="similarity">
    <text evidence="2">Belongs to the DadA oxidoreductase family.</text>
</comment>
<dbReference type="EMBL" id="CP014145">
    <property type="protein sequence ID" value="AMB60174.1"/>
    <property type="molecule type" value="Genomic_DNA"/>
</dbReference>
<dbReference type="GO" id="GO:0016491">
    <property type="term" value="F:oxidoreductase activity"/>
    <property type="evidence" value="ECO:0007669"/>
    <property type="project" value="UniProtKB-KW"/>
</dbReference>
<keyword evidence="3" id="KW-0285">Flavoprotein</keyword>
<evidence type="ECO:0000256" key="1">
    <source>
        <dbReference type="ARBA" id="ARBA00001974"/>
    </source>
</evidence>
<comment type="cofactor">
    <cofactor evidence="1">
        <name>FAD</name>
        <dbReference type="ChEBI" id="CHEBI:57692"/>
    </cofactor>
</comment>
<evidence type="ECO:0000256" key="4">
    <source>
        <dbReference type="ARBA" id="ARBA00023002"/>
    </source>
</evidence>
<dbReference type="OrthoDB" id="9799943at2"/>
<dbReference type="Gene3D" id="3.50.50.60">
    <property type="entry name" value="FAD/NAD(P)-binding domain"/>
    <property type="match status" value="1"/>
</dbReference>
<protein>
    <submittedName>
        <fullName evidence="6">Oxidoreductase</fullName>
    </submittedName>
</protein>
<name>A0A0Y0P7E5_9MICO</name>
<dbReference type="GO" id="GO:0005737">
    <property type="term" value="C:cytoplasm"/>
    <property type="evidence" value="ECO:0007669"/>
    <property type="project" value="TreeGrafter"/>
</dbReference>
<dbReference type="SUPFAM" id="SSF51905">
    <property type="entry name" value="FAD/NAD(P)-binding domain"/>
    <property type="match status" value="1"/>
</dbReference>
<dbReference type="KEGG" id="mvd:AWU67_16385"/>
<feature type="domain" description="FAD dependent oxidoreductase" evidence="5">
    <location>
        <begin position="22"/>
        <end position="391"/>
    </location>
</feature>
<evidence type="ECO:0000256" key="3">
    <source>
        <dbReference type="ARBA" id="ARBA00022630"/>
    </source>
</evidence>
<dbReference type="InterPro" id="IPR006076">
    <property type="entry name" value="FAD-dep_OxRdtase"/>
</dbReference>
<dbReference type="NCBIfam" id="TIGR03364">
    <property type="entry name" value="HpnW_proposed"/>
    <property type="match status" value="1"/>
</dbReference>
<keyword evidence="7" id="KW-1185">Reference proteome</keyword>
<dbReference type="Proteomes" id="UP000058305">
    <property type="component" value="Chromosome"/>
</dbReference>
<dbReference type="RefSeq" id="WP_067231569.1">
    <property type="nucleotide sequence ID" value="NZ_CP014145.1"/>
</dbReference>
<evidence type="ECO:0000256" key="2">
    <source>
        <dbReference type="ARBA" id="ARBA00009410"/>
    </source>
</evidence>
<dbReference type="Gene3D" id="3.30.9.10">
    <property type="entry name" value="D-Amino Acid Oxidase, subunit A, domain 2"/>
    <property type="match status" value="1"/>
</dbReference>
<gene>
    <name evidence="6" type="ORF">AWU67_16385</name>
</gene>
<proteinExistence type="inferred from homology"/>
<organism evidence="6 7">
    <name type="scientific">Microterricola viridarii</name>
    <dbReference type="NCBI Taxonomy" id="412690"/>
    <lineage>
        <taxon>Bacteria</taxon>
        <taxon>Bacillati</taxon>
        <taxon>Actinomycetota</taxon>
        <taxon>Actinomycetes</taxon>
        <taxon>Micrococcales</taxon>
        <taxon>Microbacteriaceae</taxon>
        <taxon>Microterricola</taxon>
    </lineage>
</organism>
<dbReference type="Pfam" id="PF01266">
    <property type="entry name" value="DAO"/>
    <property type="match status" value="1"/>
</dbReference>
<evidence type="ECO:0000313" key="6">
    <source>
        <dbReference type="EMBL" id="AMB60174.1"/>
    </source>
</evidence>
<evidence type="ECO:0000259" key="5">
    <source>
        <dbReference type="Pfam" id="PF01266"/>
    </source>
</evidence>
<dbReference type="PANTHER" id="PTHR13847">
    <property type="entry name" value="SARCOSINE DEHYDROGENASE-RELATED"/>
    <property type="match status" value="1"/>
</dbReference>
<dbReference type="AlphaFoldDB" id="A0A0Y0P7E5"/>
<dbReference type="InterPro" id="IPR036188">
    <property type="entry name" value="FAD/NAD-bd_sf"/>
</dbReference>
<reference evidence="6 7" key="1">
    <citation type="journal article" date="2016" name="J. Biotechnol.">
        <title>First complete genome sequence of a species in the genus Microterricola, an extremophilic cold active enzyme producing bacterial strain ERGS5:02 isolated from Sikkim Himalaya.</title>
        <authorList>
            <person name="Himanshu"/>
            <person name="Swarnkar M.K."/>
            <person name="Singh D."/>
            <person name="Kumar R."/>
        </authorList>
    </citation>
    <scope>NUCLEOTIDE SEQUENCE [LARGE SCALE GENOMIC DNA]</scope>
    <source>
        <strain evidence="6 7">ERGS5:02</strain>
    </source>
</reference>
<sequence length="403" mass="42016">MVSTTAIGRASGRVTGTLEEFDVAIVGAGVVGLGHALAAIDRGLSVVVVDRAAEIAGASIRNFGHACVSAQTGQARAYAERSRELWLRIAAETGMWHRTSGAWLVARADDEAAVLADFARSAGAGPAGPGASVELLDAAEMRVAIPALGADVVGGAWMRDDLQLNPREAVPALARWLAGRGVQFRWQSAVHSVKSGVLATSRGHIAADTIIVSVNHDIDQLFGEVAQAVGIRRCGLDMMRVRVEPAGGPAAPPFALPGPLLTGWSMLRYSGFAASTATTALRARLGRQHPELMALDLNQMYTQLPDGSLIVGDTHYRGQSVTPFQQEGAFDALAALTSELFGGARLQVLERWQGVYASGPDEFLVESPLPGVHIVAATTGIGMTCGLGLADSVITALAESARA</sequence>
<dbReference type="PANTHER" id="PTHR13847:SF286">
    <property type="entry name" value="D-AMINO ACID DEHYDROGENASE"/>
    <property type="match status" value="1"/>
</dbReference>
<accession>A0A0Y0P7E5</accession>
<dbReference type="InterPro" id="IPR017741">
    <property type="entry name" value="FAD-dependent_OxRdtase_HpnW"/>
</dbReference>
<keyword evidence="4" id="KW-0560">Oxidoreductase</keyword>